<sequence>MPVVTMALVFLLAVVVSTFVVRLLPIRVPLPLLQIAIGAVLSQFFGFEVTFEPYLFLLLFIPPLLFLDGWRIPKGAFLHDWRAILTLAIGLVVFTVAGMGYFIHWLLPAVPLAVAFALAAILSPTDPVAVSAMTANAPVPSRLMHILEGESLLNDATGLVCFTFAVTAVMTGQFSPTSASWHFMLVAGGGVLTGVAVTWAIGRLNRFLVRRAGEEPAPQILVSLLIPFAAYLAAEHLHVSGILAAAVAGIAMHYGELSDRPLPATRMQRAAVWDTVQAALNGIIFVLLGDQLPRMLRQLPDVAAQVGTHTPWHLLGYMAVITLALGVLRFAWVSIAAFAGVTYARFKGEARTMPSLRLRAVASAAGVRGAITLAGILTLPLLLPDGDAFPARDAVILIAMGVIVLSLLIASVALPLLARGLIAGDPALEISGSRHDEAHARVAATEAAIRRIEQALADTPADAANQALRSEAGLRVLDVYQRRLDYGDPSGEKLTDIRRLAAAERSLRLKALAAERDELYRLCRTHAIEDDLMRRLVREVDLIESSLTPRAAH</sequence>
<feature type="transmembrane region" description="Helical" evidence="11">
    <location>
        <begin position="84"/>
        <end position="107"/>
    </location>
</feature>
<evidence type="ECO:0000313" key="13">
    <source>
        <dbReference type="EMBL" id="QNN46474.1"/>
    </source>
</evidence>
<keyword evidence="9 11" id="KW-0472">Membrane</keyword>
<accession>A0A7G9QSZ9</accession>
<evidence type="ECO:0000256" key="11">
    <source>
        <dbReference type="RuleBase" id="RU366002"/>
    </source>
</evidence>
<evidence type="ECO:0000256" key="5">
    <source>
        <dbReference type="ARBA" id="ARBA00022692"/>
    </source>
</evidence>
<keyword evidence="4" id="KW-1003">Cell membrane</keyword>
<dbReference type="AlphaFoldDB" id="A0A7G9QSZ9"/>
<dbReference type="GO" id="GO:0051453">
    <property type="term" value="P:regulation of intracellular pH"/>
    <property type="evidence" value="ECO:0007669"/>
    <property type="project" value="TreeGrafter"/>
</dbReference>
<dbReference type="KEGG" id="tbv:H9L17_15140"/>
<feature type="transmembrane region" description="Helical" evidence="11">
    <location>
        <begin position="314"/>
        <end position="339"/>
    </location>
</feature>
<keyword evidence="5 11" id="KW-0812">Transmembrane</keyword>
<dbReference type="InterPro" id="IPR018422">
    <property type="entry name" value="Cation/H_exchanger_CPA1"/>
</dbReference>
<evidence type="ECO:0000256" key="6">
    <source>
        <dbReference type="ARBA" id="ARBA00022989"/>
    </source>
</evidence>
<proteinExistence type="inferred from homology"/>
<dbReference type="InterPro" id="IPR006153">
    <property type="entry name" value="Cation/H_exchanger_TM"/>
</dbReference>
<evidence type="ECO:0000256" key="9">
    <source>
        <dbReference type="ARBA" id="ARBA00023136"/>
    </source>
</evidence>
<comment type="function">
    <text evidence="11">Na(+)/H(+) antiporter that extrudes sodium in exchange for external protons.</text>
</comment>
<feature type="transmembrane region" description="Helical" evidence="11">
    <location>
        <begin position="181"/>
        <end position="204"/>
    </location>
</feature>
<dbReference type="RefSeq" id="WP_187570240.1">
    <property type="nucleotide sequence ID" value="NZ_CP060711.1"/>
</dbReference>
<dbReference type="EMBL" id="CP060711">
    <property type="protein sequence ID" value="QNN46474.1"/>
    <property type="molecule type" value="Genomic_DNA"/>
</dbReference>
<feature type="domain" description="Cation/H+ exchanger transmembrane" evidence="12">
    <location>
        <begin position="13"/>
        <end position="418"/>
    </location>
</feature>
<keyword evidence="2 11" id="KW-0813">Transport</keyword>
<evidence type="ECO:0000256" key="2">
    <source>
        <dbReference type="ARBA" id="ARBA00022448"/>
    </source>
</evidence>
<evidence type="ECO:0000256" key="4">
    <source>
        <dbReference type="ARBA" id="ARBA00022475"/>
    </source>
</evidence>
<dbReference type="GO" id="GO:0015385">
    <property type="term" value="F:sodium:proton antiporter activity"/>
    <property type="evidence" value="ECO:0007669"/>
    <property type="project" value="InterPro"/>
</dbReference>
<comment type="subcellular location">
    <subcellularLocation>
        <location evidence="11">Cell inner membrane</location>
        <topology evidence="11">Multi-pass membrane protein</topology>
    </subcellularLocation>
    <subcellularLocation>
        <location evidence="1">Cell membrane</location>
        <topology evidence="1">Multi-pass membrane protein</topology>
    </subcellularLocation>
</comment>
<dbReference type="PANTHER" id="PTHR10110:SF86">
    <property type="entry name" value="SODIUM_HYDROGEN EXCHANGER 7"/>
    <property type="match status" value="1"/>
</dbReference>
<dbReference type="GO" id="GO:0005886">
    <property type="term" value="C:plasma membrane"/>
    <property type="evidence" value="ECO:0007669"/>
    <property type="project" value="UniProtKB-SubCell"/>
</dbReference>
<dbReference type="Pfam" id="PF00999">
    <property type="entry name" value="Na_H_Exchanger"/>
    <property type="match status" value="1"/>
</dbReference>
<comment type="caution">
    <text evidence="11">Lacks conserved residue(s) required for the propagation of feature annotation.</text>
</comment>
<evidence type="ECO:0000313" key="14">
    <source>
        <dbReference type="Proteomes" id="UP000515977"/>
    </source>
</evidence>
<organism evidence="13 14">
    <name type="scientific">Thermomonas brevis</name>
    <dbReference type="NCBI Taxonomy" id="215691"/>
    <lineage>
        <taxon>Bacteria</taxon>
        <taxon>Pseudomonadati</taxon>
        <taxon>Pseudomonadota</taxon>
        <taxon>Gammaproteobacteria</taxon>
        <taxon>Lysobacterales</taxon>
        <taxon>Lysobacteraceae</taxon>
        <taxon>Thermomonas</taxon>
    </lineage>
</organism>
<feature type="transmembrane region" description="Helical" evidence="11">
    <location>
        <begin position="113"/>
        <end position="135"/>
    </location>
</feature>
<dbReference type="InterPro" id="IPR004705">
    <property type="entry name" value="Cation/H_exchanger_CPA1_bac"/>
</dbReference>
<evidence type="ECO:0000256" key="10">
    <source>
        <dbReference type="ARBA" id="ARBA00023201"/>
    </source>
</evidence>
<keyword evidence="14" id="KW-1185">Reference proteome</keyword>
<dbReference type="Gene3D" id="6.10.140.1330">
    <property type="match status" value="1"/>
</dbReference>
<evidence type="ECO:0000256" key="8">
    <source>
        <dbReference type="ARBA" id="ARBA00023065"/>
    </source>
</evidence>
<keyword evidence="6 11" id="KW-1133">Transmembrane helix</keyword>
<dbReference type="PANTHER" id="PTHR10110">
    <property type="entry name" value="SODIUM/HYDROGEN EXCHANGER"/>
    <property type="match status" value="1"/>
</dbReference>
<dbReference type="GO" id="GO:0015386">
    <property type="term" value="F:potassium:proton antiporter activity"/>
    <property type="evidence" value="ECO:0007669"/>
    <property type="project" value="TreeGrafter"/>
</dbReference>
<keyword evidence="11" id="KW-0997">Cell inner membrane</keyword>
<name>A0A7G9QSZ9_9GAMM</name>
<gene>
    <name evidence="13" type="ORF">H9L17_15140</name>
</gene>
<evidence type="ECO:0000256" key="7">
    <source>
        <dbReference type="ARBA" id="ARBA00023053"/>
    </source>
</evidence>
<feature type="transmembrane region" description="Helical" evidence="11">
    <location>
        <begin position="6"/>
        <end position="24"/>
    </location>
</feature>
<protein>
    <submittedName>
        <fullName evidence="13">Na+/H+ antiporter</fullName>
    </submittedName>
</protein>
<dbReference type="NCBIfam" id="TIGR00831">
    <property type="entry name" value="a_cpa1"/>
    <property type="match status" value="1"/>
</dbReference>
<keyword evidence="10 11" id="KW-0739">Sodium transport</keyword>
<keyword evidence="3 11" id="KW-0050">Antiport</keyword>
<feature type="transmembrane region" description="Helical" evidence="11">
    <location>
        <begin position="360"/>
        <end position="383"/>
    </location>
</feature>
<feature type="transmembrane region" description="Helical" evidence="11">
    <location>
        <begin position="395"/>
        <end position="418"/>
    </location>
</feature>
<evidence type="ECO:0000256" key="1">
    <source>
        <dbReference type="ARBA" id="ARBA00004651"/>
    </source>
</evidence>
<dbReference type="GO" id="GO:0098719">
    <property type="term" value="P:sodium ion import across plasma membrane"/>
    <property type="evidence" value="ECO:0007669"/>
    <property type="project" value="TreeGrafter"/>
</dbReference>
<comment type="similarity">
    <text evidence="11">Belongs to the monovalent cation:proton antiporter 1 (CPA1) transporter (TC 2.A.36) family.</text>
</comment>
<evidence type="ECO:0000259" key="12">
    <source>
        <dbReference type="Pfam" id="PF00999"/>
    </source>
</evidence>
<feature type="transmembrane region" description="Helical" evidence="11">
    <location>
        <begin position="270"/>
        <end position="289"/>
    </location>
</feature>
<dbReference type="Proteomes" id="UP000515977">
    <property type="component" value="Chromosome"/>
</dbReference>
<evidence type="ECO:0000256" key="3">
    <source>
        <dbReference type="ARBA" id="ARBA00022449"/>
    </source>
</evidence>
<keyword evidence="7 11" id="KW-0915">Sodium</keyword>
<reference evidence="13 14" key="1">
    <citation type="submission" date="2020-08" db="EMBL/GenBank/DDBJ databases">
        <title>Genome sequence of Thermomonas brevis KACC 16975T.</title>
        <authorList>
            <person name="Hyun D.-W."/>
            <person name="Bae J.-W."/>
        </authorList>
    </citation>
    <scope>NUCLEOTIDE SEQUENCE [LARGE SCALE GENOMIC DNA]</scope>
    <source>
        <strain evidence="13 14">KACC 16975</strain>
    </source>
</reference>
<keyword evidence="8 11" id="KW-0406">Ion transport</keyword>